<keyword evidence="2" id="KW-1185">Reference proteome</keyword>
<comment type="caution">
    <text evidence="1">The sequence shown here is derived from an EMBL/GenBank/DDBJ whole genome shotgun (WGS) entry which is preliminary data.</text>
</comment>
<reference evidence="1 2" key="1">
    <citation type="submission" date="2016-02" db="EMBL/GenBank/DDBJ databases">
        <title>Genome analysis of coral dinoflagellate symbionts highlights evolutionary adaptations to a symbiotic lifestyle.</title>
        <authorList>
            <person name="Aranda M."/>
            <person name="Li Y."/>
            <person name="Liew Y.J."/>
            <person name="Baumgarten S."/>
            <person name="Simakov O."/>
            <person name="Wilson M."/>
            <person name="Piel J."/>
            <person name="Ashoor H."/>
            <person name="Bougouffa S."/>
            <person name="Bajic V.B."/>
            <person name="Ryu T."/>
            <person name="Ravasi T."/>
            <person name="Bayer T."/>
            <person name="Micklem G."/>
            <person name="Kim H."/>
            <person name="Bhak J."/>
            <person name="Lajeunesse T.C."/>
            <person name="Voolstra C.R."/>
        </authorList>
    </citation>
    <scope>NUCLEOTIDE SEQUENCE [LARGE SCALE GENOMIC DNA]</scope>
    <source>
        <strain evidence="1 2">CCMP2467</strain>
    </source>
</reference>
<evidence type="ECO:0000313" key="2">
    <source>
        <dbReference type="Proteomes" id="UP000186817"/>
    </source>
</evidence>
<dbReference type="Proteomes" id="UP000186817">
    <property type="component" value="Unassembled WGS sequence"/>
</dbReference>
<dbReference type="AlphaFoldDB" id="A0A1Q9CM06"/>
<accession>A0A1Q9CM06</accession>
<name>A0A1Q9CM06_SYMMI</name>
<sequence length="85" mass="9373">MEALLPADIRVVHVRVGPDVFCFCAVACHGERSLVHRSPSRAVVTGYPGGVCCQAFFMCPVSKQVAKRRANMVTSEKLRLVVWVE</sequence>
<organism evidence="1 2">
    <name type="scientific">Symbiodinium microadriaticum</name>
    <name type="common">Dinoflagellate</name>
    <name type="synonym">Zooxanthella microadriatica</name>
    <dbReference type="NCBI Taxonomy" id="2951"/>
    <lineage>
        <taxon>Eukaryota</taxon>
        <taxon>Sar</taxon>
        <taxon>Alveolata</taxon>
        <taxon>Dinophyceae</taxon>
        <taxon>Suessiales</taxon>
        <taxon>Symbiodiniaceae</taxon>
        <taxon>Symbiodinium</taxon>
    </lineage>
</organism>
<gene>
    <name evidence="1" type="ORF">AK812_SmicGene35234</name>
</gene>
<protein>
    <submittedName>
        <fullName evidence="1">Uncharacterized protein</fullName>
    </submittedName>
</protein>
<dbReference type="EMBL" id="LSRX01001080">
    <property type="protein sequence ID" value="OLP83948.1"/>
    <property type="molecule type" value="Genomic_DNA"/>
</dbReference>
<dbReference type="OrthoDB" id="10304011at2759"/>
<evidence type="ECO:0000313" key="1">
    <source>
        <dbReference type="EMBL" id="OLP83948.1"/>
    </source>
</evidence>
<proteinExistence type="predicted"/>